<keyword evidence="3" id="KW-1185">Reference proteome</keyword>
<dbReference type="OrthoDB" id="4870416at2"/>
<protein>
    <recommendedName>
        <fullName evidence="4">Lipoprotein</fullName>
    </recommendedName>
</protein>
<dbReference type="KEGG" id="flh:EJ997_12235"/>
<evidence type="ECO:0000313" key="3">
    <source>
        <dbReference type="Proteomes" id="UP000280344"/>
    </source>
</evidence>
<dbReference type="PROSITE" id="PS51257">
    <property type="entry name" value="PROKAR_LIPOPROTEIN"/>
    <property type="match status" value="1"/>
</dbReference>
<dbReference type="RefSeq" id="WP_126704791.1">
    <property type="nucleotide sequence ID" value="NZ_CP034593.1"/>
</dbReference>
<proteinExistence type="predicted"/>
<gene>
    <name evidence="2" type="ORF">EJ997_12235</name>
</gene>
<feature type="chain" id="PRO_5039012074" description="Lipoprotein" evidence="1">
    <location>
        <begin position="24"/>
        <end position="171"/>
    </location>
</feature>
<reference evidence="2 3" key="1">
    <citation type="submission" date="2018-12" db="EMBL/GenBank/DDBJ databases">
        <title>Complete genome sequence of Flaviflexus sp. H23T48.</title>
        <authorList>
            <person name="Bae J.-W."/>
            <person name="Lee J.-Y."/>
        </authorList>
    </citation>
    <scope>NUCLEOTIDE SEQUENCE [LARGE SCALE GENOMIC DNA]</scope>
    <source>
        <strain evidence="2 3">H23T48</strain>
    </source>
</reference>
<organism evidence="2 3">
    <name type="scientific">Flaviflexus ciconiae</name>
    <dbReference type="NCBI Taxonomy" id="2496867"/>
    <lineage>
        <taxon>Bacteria</taxon>
        <taxon>Bacillati</taxon>
        <taxon>Actinomycetota</taxon>
        <taxon>Actinomycetes</taxon>
        <taxon>Actinomycetales</taxon>
        <taxon>Actinomycetaceae</taxon>
        <taxon>Flaviflexus</taxon>
    </lineage>
</organism>
<accession>A0A3Q9G8F4</accession>
<name>A0A3Q9G8F4_9ACTO</name>
<feature type="signal peptide" evidence="1">
    <location>
        <begin position="1"/>
        <end position="23"/>
    </location>
</feature>
<dbReference type="Proteomes" id="UP000280344">
    <property type="component" value="Chromosome"/>
</dbReference>
<dbReference type="AlphaFoldDB" id="A0A3Q9G8F4"/>
<evidence type="ECO:0000313" key="2">
    <source>
        <dbReference type="EMBL" id="AZQ77989.1"/>
    </source>
</evidence>
<keyword evidence="1" id="KW-0732">Signal</keyword>
<evidence type="ECO:0008006" key="4">
    <source>
        <dbReference type="Google" id="ProtNLM"/>
    </source>
</evidence>
<evidence type="ECO:0000256" key="1">
    <source>
        <dbReference type="SAM" id="SignalP"/>
    </source>
</evidence>
<sequence length="171" mass="18518">MKKLVALAGAGLLLAACSNDPSAAATVNGEEITIEELSETQSYLRDYGIDWESADVLNLLIVAEVTSDVAEAGEYDGLADIQEQTEVLLGRDDNPEYSETIEEVATYIALEQANASLLLTMEELQEVSTSLLEADVDVNPRFGEWDSEIGSLVGTEYEWQVPSTEQTLPGL</sequence>
<dbReference type="EMBL" id="CP034593">
    <property type="protein sequence ID" value="AZQ77989.1"/>
    <property type="molecule type" value="Genomic_DNA"/>
</dbReference>